<feature type="region of interest" description="Disordered" evidence="6">
    <location>
        <begin position="309"/>
        <end position="328"/>
    </location>
</feature>
<evidence type="ECO:0000313" key="10">
    <source>
        <dbReference type="Proteomes" id="UP001300502"/>
    </source>
</evidence>
<evidence type="ECO:0000256" key="7">
    <source>
        <dbReference type="SAM" id="Phobius"/>
    </source>
</evidence>
<keyword evidence="4 7" id="KW-0472">Membrane</keyword>
<feature type="compositionally biased region" description="Low complexity" evidence="6">
    <location>
        <begin position="309"/>
        <end position="318"/>
    </location>
</feature>
<dbReference type="NCBIfam" id="TIGR03592">
    <property type="entry name" value="yidC_oxa1_cterm"/>
    <property type="match status" value="1"/>
</dbReference>
<feature type="transmembrane region" description="Helical" evidence="7">
    <location>
        <begin position="337"/>
        <end position="358"/>
    </location>
</feature>
<dbReference type="AlphaFoldDB" id="A0AAV9IAR5"/>
<dbReference type="PANTHER" id="PTHR12428:SF14">
    <property type="entry name" value="ALBINO3-LIKE PROTEIN 1, CHLOROPLASTIC"/>
    <property type="match status" value="1"/>
</dbReference>
<dbReference type="InterPro" id="IPR028055">
    <property type="entry name" value="YidC/Oxa/ALB_C"/>
</dbReference>
<evidence type="ECO:0000256" key="1">
    <source>
        <dbReference type="ARBA" id="ARBA00004141"/>
    </source>
</evidence>
<evidence type="ECO:0000313" key="9">
    <source>
        <dbReference type="EMBL" id="KAK4524428.1"/>
    </source>
</evidence>
<protein>
    <recommendedName>
        <fullName evidence="8">Membrane insertase YidC/Oxa/ALB C-terminal domain-containing protein</fullName>
    </recommendedName>
</protein>
<dbReference type="InterPro" id="IPR047196">
    <property type="entry name" value="YidC_ALB_C"/>
</dbReference>
<comment type="similarity">
    <text evidence="5">Belongs to the OXA1/ALB3/YidC family.</text>
</comment>
<dbReference type="EMBL" id="JANCYU010000023">
    <property type="protein sequence ID" value="KAK4524428.1"/>
    <property type="molecule type" value="Genomic_DNA"/>
</dbReference>
<gene>
    <name evidence="9" type="ORF">GAYE_SCF03G2329</name>
</gene>
<dbReference type="Pfam" id="PF02096">
    <property type="entry name" value="60KD_IMP"/>
    <property type="match status" value="1"/>
</dbReference>
<keyword evidence="2 5" id="KW-0812">Transmembrane</keyword>
<dbReference type="GO" id="GO:0032977">
    <property type="term" value="F:membrane insertase activity"/>
    <property type="evidence" value="ECO:0007669"/>
    <property type="project" value="InterPro"/>
</dbReference>
<evidence type="ECO:0000256" key="4">
    <source>
        <dbReference type="ARBA" id="ARBA00023136"/>
    </source>
</evidence>
<organism evidence="9 10">
    <name type="scientific">Galdieria yellowstonensis</name>
    <dbReference type="NCBI Taxonomy" id="3028027"/>
    <lineage>
        <taxon>Eukaryota</taxon>
        <taxon>Rhodophyta</taxon>
        <taxon>Bangiophyceae</taxon>
        <taxon>Galdieriales</taxon>
        <taxon>Galdieriaceae</taxon>
        <taxon>Galdieria</taxon>
    </lineage>
</organism>
<evidence type="ECO:0000256" key="5">
    <source>
        <dbReference type="RuleBase" id="RU003945"/>
    </source>
</evidence>
<feature type="region of interest" description="Disordered" evidence="6">
    <location>
        <begin position="386"/>
        <end position="466"/>
    </location>
</feature>
<evidence type="ECO:0000259" key="8">
    <source>
        <dbReference type="Pfam" id="PF02096"/>
    </source>
</evidence>
<evidence type="ECO:0000256" key="6">
    <source>
        <dbReference type="SAM" id="MobiDB-lite"/>
    </source>
</evidence>
<keyword evidence="3 7" id="KW-1133">Transmembrane helix</keyword>
<proteinExistence type="inferred from homology"/>
<dbReference type="CDD" id="cd20070">
    <property type="entry name" value="5TM_YidC_Alb3"/>
    <property type="match status" value="1"/>
</dbReference>
<evidence type="ECO:0000256" key="2">
    <source>
        <dbReference type="ARBA" id="ARBA00022692"/>
    </source>
</evidence>
<name>A0AAV9IAR5_9RHOD</name>
<dbReference type="GO" id="GO:0051205">
    <property type="term" value="P:protein insertion into membrane"/>
    <property type="evidence" value="ECO:0007669"/>
    <property type="project" value="TreeGrafter"/>
</dbReference>
<sequence>MNNLCFVSPGLPLKPRVQPKLCQQCSLEQTVRNFCIRSSRGAFIGRRLRSSPLRPFERRHPSSSLFLVSSRLEPSLFTAFQNVFPVDPSPLLKSQFAAQIQWFLAEATDQAQSASDQVAKNPGLFDSFVNVIQTAVTMFHDYLAGAGLPYAWGFSIILFTIMVKLVTFPLNYKQMESTLSMQALQPKVKELQSMYKDNPQLLNMETAKLYKESNINPLAGCLPVLVQIPVWIALYRALLNLASTDQIHEGFFFVPSLDGPVSRVGQGLDTWLFPFRDGAPPIGWHDAICYLILPTILVISQFISQSILSPSTTSSSSDGGKGGGDDPQNRANGILKFLPFLVGWFSLNVSSGLTLYWVTNNIVSTLQTLLIRSKYTPAGQKYAEMMSQGKTSMTNASSSSSGKSSKVIGFGSNSSSNRNNNNNTSTSAGMGGPSGSGKKNKISSGKDSYIDENTDSSTKVGSKKVK</sequence>
<dbReference type="Proteomes" id="UP001300502">
    <property type="component" value="Unassembled WGS sequence"/>
</dbReference>
<feature type="domain" description="Membrane insertase YidC/Oxa/ALB C-terminal" evidence="8">
    <location>
        <begin position="152"/>
        <end position="372"/>
    </location>
</feature>
<keyword evidence="10" id="KW-1185">Reference proteome</keyword>
<comment type="caution">
    <text evidence="9">The sequence shown here is derived from an EMBL/GenBank/DDBJ whole genome shotgun (WGS) entry which is preliminary data.</text>
</comment>
<dbReference type="InterPro" id="IPR001708">
    <property type="entry name" value="YidC/ALB3/OXA1/COX18"/>
</dbReference>
<dbReference type="GO" id="GO:0016020">
    <property type="term" value="C:membrane"/>
    <property type="evidence" value="ECO:0007669"/>
    <property type="project" value="UniProtKB-SubCell"/>
</dbReference>
<reference evidence="9 10" key="1">
    <citation type="submission" date="2022-07" db="EMBL/GenBank/DDBJ databases">
        <title>Genome-wide signatures of adaptation to extreme environments.</title>
        <authorList>
            <person name="Cho C.H."/>
            <person name="Yoon H.S."/>
        </authorList>
    </citation>
    <scope>NUCLEOTIDE SEQUENCE [LARGE SCALE GENOMIC DNA]</scope>
    <source>
        <strain evidence="9 10">108.79 E11</strain>
    </source>
</reference>
<accession>A0AAV9IAR5</accession>
<dbReference type="PANTHER" id="PTHR12428">
    <property type="entry name" value="OXA1"/>
    <property type="match status" value="1"/>
</dbReference>
<comment type="subcellular location">
    <subcellularLocation>
        <location evidence="1 5">Membrane</location>
        <topology evidence="1 5">Multi-pass membrane protein</topology>
    </subcellularLocation>
</comment>
<feature type="compositionally biased region" description="Low complexity" evidence="6">
    <location>
        <begin position="397"/>
        <end position="428"/>
    </location>
</feature>
<feature type="transmembrane region" description="Helical" evidence="7">
    <location>
        <begin position="150"/>
        <end position="172"/>
    </location>
</feature>
<evidence type="ECO:0000256" key="3">
    <source>
        <dbReference type="ARBA" id="ARBA00022989"/>
    </source>
</evidence>